<name>A0AAD6YRL5_9AGAR</name>
<evidence type="ECO:0000313" key="2">
    <source>
        <dbReference type="EMBL" id="KAJ7227268.1"/>
    </source>
</evidence>
<evidence type="ECO:0000256" key="1">
    <source>
        <dbReference type="SAM" id="MobiDB-lite"/>
    </source>
</evidence>
<accession>A0AAD6YRL5</accession>
<dbReference type="EMBL" id="JARJCW010000003">
    <property type="protein sequence ID" value="KAJ7227268.1"/>
    <property type="molecule type" value="Genomic_DNA"/>
</dbReference>
<reference evidence="2" key="1">
    <citation type="submission" date="2023-03" db="EMBL/GenBank/DDBJ databases">
        <title>Massive genome expansion in bonnet fungi (Mycena s.s.) driven by repeated elements and novel gene families across ecological guilds.</title>
        <authorList>
            <consortium name="Lawrence Berkeley National Laboratory"/>
            <person name="Harder C.B."/>
            <person name="Miyauchi S."/>
            <person name="Viragh M."/>
            <person name="Kuo A."/>
            <person name="Thoen E."/>
            <person name="Andreopoulos B."/>
            <person name="Lu D."/>
            <person name="Skrede I."/>
            <person name="Drula E."/>
            <person name="Henrissat B."/>
            <person name="Morin E."/>
            <person name="Kohler A."/>
            <person name="Barry K."/>
            <person name="LaButti K."/>
            <person name="Morin E."/>
            <person name="Salamov A."/>
            <person name="Lipzen A."/>
            <person name="Mereny Z."/>
            <person name="Hegedus B."/>
            <person name="Baldrian P."/>
            <person name="Stursova M."/>
            <person name="Weitz H."/>
            <person name="Taylor A."/>
            <person name="Grigoriev I.V."/>
            <person name="Nagy L.G."/>
            <person name="Martin F."/>
            <person name="Kauserud H."/>
        </authorList>
    </citation>
    <scope>NUCLEOTIDE SEQUENCE</scope>
    <source>
        <strain evidence="2">9144</strain>
    </source>
</reference>
<feature type="compositionally biased region" description="Basic and acidic residues" evidence="1">
    <location>
        <begin position="110"/>
        <end position="119"/>
    </location>
</feature>
<organism evidence="2 3">
    <name type="scientific">Mycena pura</name>
    <dbReference type="NCBI Taxonomy" id="153505"/>
    <lineage>
        <taxon>Eukaryota</taxon>
        <taxon>Fungi</taxon>
        <taxon>Dikarya</taxon>
        <taxon>Basidiomycota</taxon>
        <taxon>Agaricomycotina</taxon>
        <taxon>Agaricomycetes</taxon>
        <taxon>Agaricomycetidae</taxon>
        <taxon>Agaricales</taxon>
        <taxon>Marasmiineae</taxon>
        <taxon>Mycenaceae</taxon>
        <taxon>Mycena</taxon>
    </lineage>
</organism>
<feature type="region of interest" description="Disordered" evidence="1">
    <location>
        <begin position="31"/>
        <end position="55"/>
    </location>
</feature>
<dbReference type="AlphaFoldDB" id="A0AAD6YRL5"/>
<gene>
    <name evidence="2" type="ORF">GGX14DRAFT_418860</name>
</gene>
<proteinExistence type="predicted"/>
<evidence type="ECO:0000313" key="3">
    <source>
        <dbReference type="Proteomes" id="UP001219525"/>
    </source>
</evidence>
<dbReference type="Proteomes" id="UP001219525">
    <property type="component" value="Unassembled WGS sequence"/>
</dbReference>
<sequence>MPPISLQAMLHGLYNTTVEFFALRNPISSGDQSFGSIDSNTREQLDATDHRSRDTNLSHMRRGFDSITNQLAHSQGEVARLEERCRGLEKALKGAREMLEAKEADLQRLRSLESTRSEGSKNVLTRTGSGSSSILEEQQARSQSNEIFMTRIDSWSGQQVIQAVLDLNSEIIQFATSAIELCTFDQNNFGSPEAMQDTSARLSPNFANLLSARERNMQDPTLVGLALQAGVATCIARAMTGFALGLPTRAETTLSQVYSHIFYAEPQPTSSRWRALTHRHVHTLYPGLAEYSAEELRETICRWTSDILVAACATHESTSRKWIRETFGEQVGRMVKAVVAFAQICKEGIMSTNFDIIMVEPNQTFDERVMVDAFGDYGSSRGAVLATTELGLRRMTRRAIGGREEDGTVEHQILVRPKVILDSVNTAFT</sequence>
<feature type="compositionally biased region" description="Basic and acidic residues" evidence="1">
    <location>
        <begin position="40"/>
        <end position="55"/>
    </location>
</feature>
<keyword evidence="3" id="KW-1185">Reference proteome</keyword>
<protein>
    <submittedName>
        <fullName evidence="2">Uncharacterized protein</fullName>
    </submittedName>
</protein>
<feature type="region of interest" description="Disordered" evidence="1">
    <location>
        <begin position="110"/>
        <end position="138"/>
    </location>
</feature>
<comment type="caution">
    <text evidence="2">The sequence shown here is derived from an EMBL/GenBank/DDBJ whole genome shotgun (WGS) entry which is preliminary data.</text>
</comment>
<feature type="compositionally biased region" description="Polar residues" evidence="1">
    <location>
        <begin position="120"/>
        <end position="138"/>
    </location>
</feature>